<accession>A0A9P9EAS1</accession>
<name>A0A9P9EAS1_9HYPO</name>
<sequence>MPMYRPQQAQISKSSPPYRRENNARRPIAPHKRIALAHRLMKGVYSRPRPIRNNPLSSTTALLSTPPPPLLQASFCVGKPSRAFPLIGATLGATLGGQTQETTRRRVLQYASGGTLLKRARSIQPRISPCRTSPAFALGDGLDGWPPRHQFPDNQQEINGRLRRIIPSV</sequence>
<dbReference type="AlphaFoldDB" id="A0A9P9EAS1"/>
<evidence type="ECO:0000256" key="1">
    <source>
        <dbReference type="SAM" id="MobiDB-lite"/>
    </source>
</evidence>
<protein>
    <submittedName>
        <fullName evidence="2">Uncharacterized protein</fullName>
    </submittedName>
</protein>
<evidence type="ECO:0000313" key="2">
    <source>
        <dbReference type="EMBL" id="KAH7133106.1"/>
    </source>
</evidence>
<reference evidence="2" key="1">
    <citation type="journal article" date="2021" name="Nat. Commun.">
        <title>Genetic determinants of endophytism in the Arabidopsis root mycobiome.</title>
        <authorList>
            <person name="Mesny F."/>
            <person name="Miyauchi S."/>
            <person name="Thiergart T."/>
            <person name="Pickel B."/>
            <person name="Atanasova L."/>
            <person name="Karlsson M."/>
            <person name="Huettel B."/>
            <person name="Barry K.W."/>
            <person name="Haridas S."/>
            <person name="Chen C."/>
            <person name="Bauer D."/>
            <person name="Andreopoulos W."/>
            <person name="Pangilinan J."/>
            <person name="LaButti K."/>
            <person name="Riley R."/>
            <person name="Lipzen A."/>
            <person name="Clum A."/>
            <person name="Drula E."/>
            <person name="Henrissat B."/>
            <person name="Kohler A."/>
            <person name="Grigoriev I.V."/>
            <person name="Martin F.M."/>
            <person name="Hacquard S."/>
        </authorList>
    </citation>
    <scope>NUCLEOTIDE SEQUENCE</scope>
    <source>
        <strain evidence="2">MPI-CAGE-AT-0021</strain>
    </source>
</reference>
<evidence type="ECO:0000313" key="3">
    <source>
        <dbReference type="Proteomes" id="UP000717696"/>
    </source>
</evidence>
<gene>
    <name evidence="2" type="ORF">B0J13DRAFT_93502</name>
</gene>
<dbReference type="EMBL" id="JAGMUU010000018">
    <property type="protein sequence ID" value="KAH7133106.1"/>
    <property type="molecule type" value="Genomic_DNA"/>
</dbReference>
<dbReference type="Proteomes" id="UP000717696">
    <property type="component" value="Unassembled WGS sequence"/>
</dbReference>
<comment type="caution">
    <text evidence="2">The sequence shown here is derived from an EMBL/GenBank/DDBJ whole genome shotgun (WGS) entry which is preliminary data.</text>
</comment>
<feature type="region of interest" description="Disordered" evidence="1">
    <location>
        <begin position="1"/>
        <end position="27"/>
    </location>
</feature>
<organism evidence="2 3">
    <name type="scientific">Dactylonectria estremocensis</name>
    <dbReference type="NCBI Taxonomy" id="1079267"/>
    <lineage>
        <taxon>Eukaryota</taxon>
        <taxon>Fungi</taxon>
        <taxon>Dikarya</taxon>
        <taxon>Ascomycota</taxon>
        <taxon>Pezizomycotina</taxon>
        <taxon>Sordariomycetes</taxon>
        <taxon>Hypocreomycetidae</taxon>
        <taxon>Hypocreales</taxon>
        <taxon>Nectriaceae</taxon>
        <taxon>Dactylonectria</taxon>
    </lineage>
</organism>
<proteinExistence type="predicted"/>
<keyword evidence="3" id="KW-1185">Reference proteome</keyword>